<organism evidence="13 14">
    <name type="scientific">Fragariocoptes setiger</name>
    <dbReference type="NCBI Taxonomy" id="1670756"/>
    <lineage>
        <taxon>Eukaryota</taxon>
        <taxon>Metazoa</taxon>
        <taxon>Ecdysozoa</taxon>
        <taxon>Arthropoda</taxon>
        <taxon>Chelicerata</taxon>
        <taxon>Arachnida</taxon>
        <taxon>Acari</taxon>
        <taxon>Acariformes</taxon>
        <taxon>Trombidiformes</taxon>
        <taxon>Prostigmata</taxon>
        <taxon>Eupodina</taxon>
        <taxon>Eriophyoidea</taxon>
        <taxon>Phytoptidae</taxon>
        <taxon>Fragariocoptes</taxon>
    </lineage>
</organism>
<dbReference type="InterPro" id="IPR020578">
    <property type="entry name" value="Aminotrans_V_PyrdxlP_BS"/>
</dbReference>
<evidence type="ECO:0000256" key="6">
    <source>
        <dbReference type="ARBA" id="ARBA00022679"/>
    </source>
</evidence>
<comment type="catalytic activity">
    <reaction evidence="9 11">
        <text>O-phospho-L-serine + 2-oxoglutarate = 3-phosphooxypyruvate + L-glutamate</text>
        <dbReference type="Rhea" id="RHEA:14329"/>
        <dbReference type="ChEBI" id="CHEBI:16810"/>
        <dbReference type="ChEBI" id="CHEBI:18110"/>
        <dbReference type="ChEBI" id="CHEBI:29985"/>
        <dbReference type="ChEBI" id="CHEBI:57524"/>
        <dbReference type="EC" id="2.6.1.52"/>
    </reaction>
</comment>
<sequence>MSAIKHRYFTAGPAKIPEDVMIQAQKELLSWRDTGRSVLEMSHRSKDFDEILTTTEKNLRALMKIPDNYTVLFLQGGAQAQFDSVPMNLCSCVEVCDAEYLVTGIWSSKASKEAQKYVKVVTRKADTPNYERLPTEEEMPLCGCACYRYYCDNETIQGVEFKRVPKTSENCPLVCDMTSNFLSRPVDVSKFGIIFASAQKNCGTSGLAIVIVRDDLIGKHMSVTPSTQNYQIMRDNKSNYNTPPVYAIYLAGLCVKWILDKGGLGAMDKISCEKSSLLYHTIDESKGFYFCPVEKNSRSRMNVVFLIGGSKGNAELEKKFLAEAEQAGFHDLKGHRLVGGLRASLYHGVTLDDVRALIDFMKSFQDRNQVQE</sequence>
<dbReference type="Gene3D" id="3.40.640.10">
    <property type="entry name" value="Type I PLP-dependent aspartate aminotransferase-like (Major domain)"/>
    <property type="match status" value="1"/>
</dbReference>
<dbReference type="NCBIfam" id="NF003764">
    <property type="entry name" value="PRK05355.1"/>
    <property type="match status" value="1"/>
</dbReference>
<dbReference type="EMBL" id="JAIFTH010000005">
    <property type="protein sequence ID" value="KAG9511375.1"/>
    <property type="molecule type" value="Genomic_DNA"/>
</dbReference>
<dbReference type="PANTHER" id="PTHR43247">
    <property type="entry name" value="PHOSPHOSERINE AMINOTRANSFERASE"/>
    <property type="match status" value="1"/>
</dbReference>
<name>A0ABQ7SD79_9ACAR</name>
<comment type="similarity">
    <text evidence="3">Belongs to the class-V pyridoxal-phosphate-dependent aminotransferase family. SerC subfamily.</text>
</comment>
<evidence type="ECO:0000256" key="2">
    <source>
        <dbReference type="ARBA" id="ARBA00005099"/>
    </source>
</evidence>
<evidence type="ECO:0000259" key="12">
    <source>
        <dbReference type="Pfam" id="PF00266"/>
    </source>
</evidence>
<reference evidence="13 14" key="1">
    <citation type="submission" date="2020-10" db="EMBL/GenBank/DDBJ databases">
        <authorList>
            <person name="Klimov P.B."/>
            <person name="Dyachkov S.M."/>
            <person name="Chetverikov P.E."/>
        </authorList>
    </citation>
    <scope>NUCLEOTIDE SEQUENCE [LARGE SCALE GENOMIC DNA]</scope>
    <source>
        <strain evidence="13">BMOC 18-1129-001#AD2665</strain>
        <tissue evidence="13">Entire mites</tissue>
    </source>
</reference>
<dbReference type="PROSITE" id="PS00595">
    <property type="entry name" value="AA_TRANSFER_CLASS_5"/>
    <property type="match status" value="1"/>
</dbReference>
<evidence type="ECO:0000256" key="9">
    <source>
        <dbReference type="ARBA" id="ARBA00049007"/>
    </source>
</evidence>
<dbReference type="InterPro" id="IPR015421">
    <property type="entry name" value="PyrdxlP-dep_Trfase_major"/>
</dbReference>
<evidence type="ECO:0000313" key="13">
    <source>
        <dbReference type="EMBL" id="KAG9511375.1"/>
    </source>
</evidence>
<evidence type="ECO:0000256" key="7">
    <source>
        <dbReference type="ARBA" id="ARBA00022898"/>
    </source>
</evidence>
<dbReference type="Gene3D" id="3.90.1150.10">
    <property type="entry name" value="Aspartate Aminotransferase, domain 1"/>
    <property type="match status" value="1"/>
</dbReference>
<dbReference type="InterPro" id="IPR015424">
    <property type="entry name" value="PyrdxlP-dep_Trfase"/>
</dbReference>
<accession>A0ABQ7SD79</accession>
<dbReference type="PANTHER" id="PTHR43247:SF1">
    <property type="entry name" value="PHOSPHOSERINE AMINOTRANSFERASE"/>
    <property type="match status" value="1"/>
</dbReference>
<keyword evidence="4 11" id="KW-0032">Aminotransferase</keyword>
<feature type="domain" description="Aminotransferase class V" evidence="12">
    <location>
        <begin position="9"/>
        <end position="357"/>
    </location>
</feature>
<dbReference type="NCBIfam" id="TIGR01364">
    <property type="entry name" value="serC_1"/>
    <property type="match status" value="1"/>
</dbReference>
<evidence type="ECO:0000256" key="8">
    <source>
        <dbReference type="ARBA" id="ARBA00023299"/>
    </source>
</evidence>
<comment type="caution">
    <text evidence="13">The sequence shown here is derived from an EMBL/GenBank/DDBJ whole genome shotgun (WGS) entry which is preliminary data.</text>
</comment>
<evidence type="ECO:0000256" key="5">
    <source>
        <dbReference type="ARBA" id="ARBA00022605"/>
    </source>
</evidence>
<protein>
    <recommendedName>
        <fullName evidence="11">Phosphoserine aminotransferase</fullName>
        <ecNumber evidence="11">2.6.1.52</ecNumber>
    </recommendedName>
</protein>
<dbReference type="Proteomes" id="UP000825002">
    <property type="component" value="Unassembled WGS sequence"/>
</dbReference>
<gene>
    <name evidence="13" type="primary">Psat1</name>
    <name evidence="13" type="ORF">GZH46_00040</name>
</gene>
<dbReference type="InterPro" id="IPR000192">
    <property type="entry name" value="Aminotrans_V_dom"/>
</dbReference>
<evidence type="ECO:0000313" key="14">
    <source>
        <dbReference type="Proteomes" id="UP000825002"/>
    </source>
</evidence>
<keyword evidence="6 11" id="KW-0808">Transferase</keyword>
<evidence type="ECO:0000256" key="4">
    <source>
        <dbReference type="ARBA" id="ARBA00022576"/>
    </source>
</evidence>
<dbReference type="GO" id="GO:0008483">
    <property type="term" value="F:transaminase activity"/>
    <property type="evidence" value="ECO:0007669"/>
    <property type="project" value="UniProtKB-KW"/>
</dbReference>
<comment type="pathway">
    <text evidence="2 11">Amino-acid biosynthesis; L-serine biosynthesis; L-serine from 3-phospho-D-glycerate: step 2/3.</text>
</comment>
<evidence type="ECO:0000256" key="3">
    <source>
        <dbReference type="ARBA" id="ARBA00006904"/>
    </source>
</evidence>
<keyword evidence="14" id="KW-1185">Reference proteome</keyword>
<comment type="cofactor">
    <cofactor evidence="1 10">
        <name>pyridoxal 5'-phosphate</name>
        <dbReference type="ChEBI" id="CHEBI:597326"/>
    </cofactor>
</comment>
<feature type="non-terminal residue" evidence="13">
    <location>
        <position position="1"/>
    </location>
</feature>
<dbReference type="HAMAP" id="MF_00160">
    <property type="entry name" value="SerC_aminotrans_5"/>
    <property type="match status" value="1"/>
</dbReference>
<evidence type="ECO:0000256" key="10">
    <source>
        <dbReference type="RuleBase" id="RU004504"/>
    </source>
</evidence>
<dbReference type="EC" id="2.6.1.52" evidence="11"/>
<evidence type="ECO:0000256" key="11">
    <source>
        <dbReference type="RuleBase" id="RU004505"/>
    </source>
</evidence>
<dbReference type="InterPro" id="IPR022278">
    <property type="entry name" value="Pser_aminoTfrase"/>
</dbReference>
<evidence type="ECO:0000256" key="1">
    <source>
        <dbReference type="ARBA" id="ARBA00001933"/>
    </source>
</evidence>
<keyword evidence="8 11" id="KW-0718">Serine biosynthesis</keyword>
<dbReference type="PIRSF" id="PIRSF000525">
    <property type="entry name" value="SerC"/>
    <property type="match status" value="1"/>
</dbReference>
<proteinExistence type="inferred from homology"/>
<dbReference type="SUPFAM" id="SSF53383">
    <property type="entry name" value="PLP-dependent transferases"/>
    <property type="match status" value="1"/>
</dbReference>
<keyword evidence="7" id="KW-0663">Pyridoxal phosphate</keyword>
<dbReference type="InterPro" id="IPR015422">
    <property type="entry name" value="PyrdxlP-dep_Trfase_small"/>
</dbReference>
<dbReference type="Pfam" id="PF00266">
    <property type="entry name" value="Aminotran_5"/>
    <property type="match status" value="1"/>
</dbReference>
<keyword evidence="5 11" id="KW-0028">Amino-acid biosynthesis</keyword>